<reference evidence="4" key="1">
    <citation type="submission" date="2025-08" db="UniProtKB">
        <authorList>
            <consortium name="Ensembl"/>
        </authorList>
    </citation>
    <scope>IDENTIFICATION</scope>
</reference>
<evidence type="ECO:0000256" key="1">
    <source>
        <dbReference type="ARBA" id="ARBA00004496"/>
    </source>
</evidence>
<accession>A0A671L6G6</accession>
<comment type="similarity">
    <text evidence="2">Belongs to the peptidase C65 family. Otulin subfamily.</text>
</comment>
<keyword evidence="3" id="KW-0963">Cytoplasm</keyword>
<comment type="subcellular location">
    <subcellularLocation>
        <location evidence="1">Cytoplasm</location>
    </subcellularLocation>
</comment>
<evidence type="ECO:0000313" key="4">
    <source>
        <dbReference type="Ensembl" id="ENSSANP00000015588.1"/>
    </source>
</evidence>
<dbReference type="GO" id="GO:0004843">
    <property type="term" value="F:cysteine-type deubiquitinase activity"/>
    <property type="evidence" value="ECO:0007669"/>
    <property type="project" value="TreeGrafter"/>
</dbReference>
<dbReference type="InterPro" id="IPR023235">
    <property type="entry name" value="FAM105"/>
</dbReference>
<dbReference type="GO" id="GO:1990108">
    <property type="term" value="P:protein linear deubiquitination"/>
    <property type="evidence" value="ECO:0007669"/>
    <property type="project" value="TreeGrafter"/>
</dbReference>
<dbReference type="GO" id="GO:0005737">
    <property type="term" value="C:cytoplasm"/>
    <property type="evidence" value="ECO:0007669"/>
    <property type="project" value="UniProtKB-SubCell"/>
</dbReference>
<dbReference type="PANTHER" id="PTHR33662">
    <property type="entry name" value="OTU DEUBIQUITINASE WITH LINEAR LINKAGE-SPECIFICITY A-RELATED"/>
    <property type="match status" value="1"/>
</dbReference>
<evidence type="ECO:0000256" key="2">
    <source>
        <dbReference type="ARBA" id="ARBA00010267"/>
    </source>
</evidence>
<organism evidence="4 5">
    <name type="scientific">Sinocyclocheilus anshuiensis</name>
    <dbReference type="NCBI Taxonomy" id="1608454"/>
    <lineage>
        <taxon>Eukaryota</taxon>
        <taxon>Metazoa</taxon>
        <taxon>Chordata</taxon>
        <taxon>Craniata</taxon>
        <taxon>Vertebrata</taxon>
        <taxon>Euteleostomi</taxon>
        <taxon>Actinopterygii</taxon>
        <taxon>Neopterygii</taxon>
        <taxon>Teleostei</taxon>
        <taxon>Ostariophysi</taxon>
        <taxon>Cypriniformes</taxon>
        <taxon>Cyprinidae</taxon>
        <taxon>Cyprininae</taxon>
        <taxon>Sinocyclocheilus</taxon>
    </lineage>
</organism>
<dbReference type="AlphaFoldDB" id="A0A671L6G6"/>
<protein>
    <submittedName>
        <fullName evidence="4">Ubiquitin thioesterase otulin-like</fullName>
    </submittedName>
</protein>
<dbReference type="PRINTS" id="PR02055">
    <property type="entry name" value="PROTEINF105"/>
</dbReference>
<evidence type="ECO:0000313" key="5">
    <source>
        <dbReference type="Proteomes" id="UP000472260"/>
    </source>
</evidence>
<reference evidence="4" key="2">
    <citation type="submission" date="2025-09" db="UniProtKB">
        <authorList>
            <consortium name="Ensembl"/>
        </authorList>
    </citation>
    <scope>IDENTIFICATION</scope>
</reference>
<gene>
    <name evidence="4" type="primary">LOC107681467</name>
</gene>
<keyword evidence="5" id="KW-1185">Reference proteome</keyword>
<evidence type="ECO:0000256" key="3">
    <source>
        <dbReference type="ARBA" id="ARBA00022490"/>
    </source>
</evidence>
<dbReference type="Proteomes" id="UP000472260">
    <property type="component" value="Unassembled WGS sequence"/>
</dbReference>
<proteinExistence type="inferred from homology"/>
<dbReference type="Ensembl" id="ENSSANT00000016626.1">
    <property type="protein sequence ID" value="ENSSANP00000015588.1"/>
    <property type="gene ID" value="ENSSANG00000008224.1"/>
</dbReference>
<sequence length="292" mass="33200">MSRKEVNPALSIGDRNSCKIRHVSHFILGCSLAPAVDILAYSEREWKGNTTKSALIRKGYSEMSRSFSGLRRVRGDNYCALRATLYQVLANSTNMPTWLQDEGFLLLPERIEAQEHLIARWVFPSECKSGSEKESSVERLKCYLDLLKKKWQAAVEYGLLEALKFLMLAKAVELHQNMMADQEVPVFCWLLFARDTSETPQTLLANHLSQIGFSGGVEQANDHKQEWPCVCIVTEDDRHYNVPVRRSALHTILSVLKLEHLDSRSQITNVALMLCSHVTIMCINHVSRQLVI</sequence>
<dbReference type="Pfam" id="PF16218">
    <property type="entry name" value="Peptidase_C101"/>
    <property type="match status" value="2"/>
</dbReference>
<name>A0A671L6G6_9TELE</name>
<dbReference type="PANTHER" id="PTHR33662:SF3">
    <property type="entry name" value="FIBROUS SHEATH CABYR-BINDING PROTEIN-LIKE-RELATED"/>
    <property type="match status" value="1"/>
</dbReference>